<reference evidence="1 2" key="1">
    <citation type="submission" date="2020-04" db="EMBL/GenBank/DDBJ databases">
        <title>Draft genome of Pyxidicoccus fallax type strain.</title>
        <authorList>
            <person name="Whitworth D.E."/>
        </authorList>
    </citation>
    <scope>NUCLEOTIDE SEQUENCE [LARGE SCALE GENOMIC DNA]</scope>
    <source>
        <strain evidence="1 2">DSM 14698</strain>
    </source>
</reference>
<evidence type="ECO:0000313" key="1">
    <source>
        <dbReference type="EMBL" id="NMO14296.1"/>
    </source>
</evidence>
<keyword evidence="2" id="KW-1185">Reference proteome</keyword>
<proteinExistence type="predicted"/>
<dbReference type="AlphaFoldDB" id="A0A848L6S7"/>
<dbReference type="Proteomes" id="UP000518300">
    <property type="component" value="Unassembled WGS sequence"/>
</dbReference>
<organism evidence="1 2">
    <name type="scientific">Pyxidicoccus fallax</name>
    <dbReference type="NCBI Taxonomy" id="394095"/>
    <lineage>
        <taxon>Bacteria</taxon>
        <taxon>Pseudomonadati</taxon>
        <taxon>Myxococcota</taxon>
        <taxon>Myxococcia</taxon>
        <taxon>Myxococcales</taxon>
        <taxon>Cystobacterineae</taxon>
        <taxon>Myxococcaceae</taxon>
        <taxon>Pyxidicoccus</taxon>
    </lineage>
</organism>
<accession>A0A848L6S7</accession>
<dbReference type="Pfam" id="PF19740">
    <property type="entry name" value="DUF6229"/>
    <property type="match status" value="1"/>
</dbReference>
<protein>
    <submittedName>
        <fullName evidence="1">Uncharacterized protein</fullName>
    </submittedName>
</protein>
<dbReference type="RefSeq" id="WP_169343595.1">
    <property type="nucleotide sequence ID" value="NZ_JABBJJ010000016.1"/>
</dbReference>
<comment type="caution">
    <text evidence="1">The sequence shown here is derived from an EMBL/GenBank/DDBJ whole genome shotgun (WGS) entry which is preliminary data.</text>
</comment>
<name>A0A848L6S7_9BACT</name>
<gene>
    <name evidence="1" type="ORF">HG543_05415</name>
</gene>
<evidence type="ECO:0000313" key="2">
    <source>
        <dbReference type="Proteomes" id="UP000518300"/>
    </source>
</evidence>
<dbReference type="EMBL" id="JABBJJ010000016">
    <property type="protein sequence ID" value="NMO14296.1"/>
    <property type="molecule type" value="Genomic_DNA"/>
</dbReference>
<sequence length="62" mass="6551">MDTTSQGMDLVEQWRNDASMDNPAGPLFIGGEFTEADIICETGTISGRCGTACTGSRTLDCC</sequence>
<dbReference type="InterPro" id="IPR046197">
    <property type="entry name" value="DUF6229"/>
</dbReference>